<evidence type="ECO:0000313" key="10">
    <source>
        <dbReference type="Proteomes" id="UP000231436"/>
    </source>
</evidence>
<dbReference type="AlphaFoldDB" id="A0A2M8LID5"/>
<evidence type="ECO:0000256" key="3">
    <source>
        <dbReference type="ARBA" id="ARBA00022723"/>
    </source>
</evidence>
<evidence type="ECO:0000256" key="5">
    <source>
        <dbReference type="ARBA" id="ARBA00023235"/>
    </source>
</evidence>
<protein>
    <submittedName>
        <fullName evidence="9">Phosphomannomutase/phosphoglucomutase</fullName>
    </submittedName>
</protein>
<dbReference type="SUPFAM" id="SSF53738">
    <property type="entry name" value="Phosphoglucomutase, first 3 domains"/>
    <property type="match status" value="2"/>
</dbReference>
<evidence type="ECO:0000256" key="4">
    <source>
        <dbReference type="ARBA" id="ARBA00022842"/>
    </source>
</evidence>
<keyword evidence="2" id="KW-0597">Phosphoprotein</keyword>
<dbReference type="InterPro" id="IPR005846">
    <property type="entry name" value="A-D-PHexomutase_a/b/a-III"/>
</dbReference>
<dbReference type="SUPFAM" id="SSF55957">
    <property type="entry name" value="Phosphoglucomutase, C-terminal domain"/>
    <property type="match status" value="1"/>
</dbReference>
<dbReference type="Pfam" id="PF02880">
    <property type="entry name" value="PGM_PMM_III"/>
    <property type="match status" value="1"/>
</dbReference>
<dbReference type="InterPro" id="IPR005843">
    <property type="entry name" value="A-D-PHexomutase_C"/>
</dbReference>
<dbReference type="GO" id="GO:0016868">
    <property type="term" value="F:intramolecular phosphotransferase activity"/>
    <property type="evidence" value="ECO:0007669"/>
    <property type="project" value="InterPro"/>
</dbReference>
<dbReference type="PANTHER" id="PTHR43771">
    <property type="entry name" value="PHOSPHOMANNOMUTASE"/>
    <property type="match status" value="1"/>
</dbReference>
<evidence type="ECO:0000313" key="9">
    <source>
        <dbReference type="EMBL" id="PJE77197.1"/>
    </source>
</evidence>
<dbReference type="EMBL" id="PFEU01000004">
    <property type="protein sequence ID" value="PJE77197.1"/>
    <property type="molecule type" value="Genomic_DNA"/>
</dbReference>
<evidence type="ECO:0000259" key="6">
    <source>
        <dbReference type="Pfam" id="PF00408"/>
    </source>
</evidence>
<evidence type="ECO:0000256" key="2">
    <source>
        <dbReference type="ARBA" id="ARBA00022553"/>
    </source>
</evidence>
<accession>A0A2M8LID5</accession>
<feature type="domain" description="Alpha-D-phosphohexomutase alpha/beta/alpha" evidence="7">
    <location>
        <begin position="15"/>
        <end position="101"/>
    </location>
</feature>
<organism evidence="9 10">
    <name type="scientific">Candidatus Uhrbacteria bacterium CG10_big_fil_rev_8_21_14_0_10_48_16</name>
    <dbReference type="NCBI Taxonomy" id="1975038"/>
    <lineage>
        <taxon>Bacteria</taxon>
        <taxon>Candidatus Uhriibacteriota</taxon>
    </lineage>
</organism>
<proteinExistence type="predicted"/>
<dbReference type="Gene3D" id="3.30.310.50">
    <property type="entry name" value="Alpha-D-phosphohexomutase, C-terminal domain"/>
    <property type="match status" value="1"/>
</dbReference>
<sequence>ALSAKAEFAHAGEHPIKKMKIVVDSANGMGAQYLDELFQMIDADVTRMYWELDGSFPNHEADPFKSENTEDIRKKVVELGADLGITTDGDGDRIFFIDDKGRLVTPAVLRGMLAQIVLRDHPGATICYDIRPGKITRDMIEEAGGVPSVTHVGHSLIKEQMRSVNAVFGGESSGHFFYAFPTGVYEGPVTVAVQILQEVTREQKPLSEIVEPLERYAHSGEMNFVVEDKQGMMDALKQKFVDGELSELDGITITYPDFWFNVRGSNTEPKLRLNLEAVDRETMEARRDEIVAFIKEHA</sequence>
<feature type="domain" description="Alpha-D-phosphohexomutase C-terminal" evidence="6">
    <location>
        <begin position="221"/>
        <end position="291"/>
    </location>
</feature>
<dbReference type="InterPro" id="IPR005841">
    <property type="entry name" value="Alpha-D-phosphohexomutase_SF"/>
</dbReference>
<dbReference type="Gene3D" id="3.40.120.10">
    <property type="entry name" value="Alpha-D-Glucose-1,6-Bisphosphate, subunit A, domain 3"/>
    <property type="match status" value="2"/>
</dbReference>
<gene>
    <name evidence="9" type="primary">manB</name>
    <name evidence="9" type="ORF">COV05_00465</name>
</gene>
<dbReference type="InterPro" id="IPR005845">
    <property type="entry name" value="A-D-PHexomutase_a/b/a-II"/>
</dbReference>
<evidence type="ECO:0000259" key="7">
    <source>
        <dbReference type="Pfam" id="PF02879"/>
    </source>
</evidence>
<reference evidence="10" key="1">
    <citation type="submission" date="2017-09" db="EMBL/GenBank/DDBJ databases">
        <title>Depth-based differentiation of microbial function through sediment-hosted aquifers and enrichment of novel symbionts in the deep terrestrial subsurface.</title>
        <authorList>
            <person name="Probst A.J."/>
            <person name="Ladd B."/>
            <person name="Jarett J.K."/>
            <person name="Geller-Mcgrath D.E."/>
            <person name="Sieber C.M.K."/>
            <person name="Emerson J.B."/>
            <person name="Anantharaman K."/>
            <person name="Thomas B.C."/>
            <person name="Malmstrom R."/>
            <person name="Stieglmeier M."/>
            <person name="Klingl A."/>
            <person name="Woyke T."/>
            <person name="Ryan C.M."/>
            <person name="Banfield J.F."/>
        </authorList>
    </citation>
    <scope>NUCLEOTIDE SEQUENCE [LARGE SCALE GENOMIC DNA]</scope>
</reference>
<feature type="non-terminal residue" evidence="9">
    <location>
        <position position="1"/>
    </location>
</feature>
<comment type="caution">
    <text evidence="9">The sequence shown here is derived from an EMBL/GenBank/DDBJ whole genome shotgun (WGS) entry which is preliminary data.</text>
</comment>
<dbReference type="Pfam" id="PF02879">
    <property type="entry name" value="PGM_PMM_II"/>
    <property type="match status" value="1"/>
</dbReference>
<dbReference type="GO" id="GO:0005975">
    <property type="term" value="P:carbohydrate metabolic process"/>
    <property type="evidence" value="ECO:0007669"/>
    <property type="project" value="InterPro"/>
</dbReference>
<evidence type="ECO:0000256" key="1">
    <source>
        <dbReference type="ARBA" id="ARBA00001946"/>
    </source>
</evidence>
<dbReference type="GO" id="GO:0046872">
    <property type="term" value="F:metal ion binding"/>
    <property type="evidence" value="ECO:0007669"/>
    <property type="project" value="UniProtKB-KW"/>
</dbReference>
<comment type="cofactor">
    <cofactor evidence="1">
        <name>Mg(2+)</name>
        <dbReference type="ChEBI" id="CHEBI:18420"/>
    </cofactor>
</comment>
<dbReference type="PANTHER" id="PTHR43771:SF1">
    <property type="entry name" value="PHOSPHOMANNOMUTASE"/>
    <property type="match status" value="1"/>
</dbReference>
<evidence type="ECO:0000259" key="8">
    <source>
        <dbReference type="Pfam" id="PF02880"/>
    </source>
</evidence>
<keyword evidence="4" id="KW-0460">Magnesium</keyword>
<dbReference type="InterPro" id="IPR036900">
    <property type="entry name" value="A-D-PHexomutase_C_sf"/>
</dbReference>
<dbReference type="Pfam" id="PF00408">
    <property type="entry name" value="PGM_PMM_IV"/>
    <property type="match status" value="1"/>
</dbReference>
<feature type="domain" description="Alpha-D-phosphohexomutase alpha/beta/alpha" evidence="8">
    <location>
        <begin position="113"/>
        <end position="216"/>
    </location>
</feature>
<dbReference type="InterPro" id="IPR016055">
    <property type="entry name" value="A-D-PHexomutase_a/b/a-I/II/III"/>
</dbReference>
<keyword evidence="5" id="KW-0413">Isomerase</keyword>
<dbReference type="PRINTS" id="PR00509">
    <property type="entry name" value="PGMPMM"/>
</dbReference>
<dbReference type="Proteomes" id="UP000231436">
    <property type="component" value="Unassembled WGS sequence"/>
</dbReference>
<keyword evidence="3" id="KW-0479">Metal-binding</keyword>
<name>A0A2M8LID5_9BACT</name>